<feature type="transmembrane region" description="Helical" evidence="1">
    <location>
        <begin position="242"/>
        <end position="261"/>
    </location>
</feature>
<evidence type="ECO:0000313" key="2">
    <source>
        <dbReference type="EMBL" id="MXV50527.1"/>
    </source>
</evidence>
<keyword evidence="1" id="KW-1133">Transmembrane helix</keyword>
<feature type="transmembrane region" description="Helical" evidence="1">
    <location>
        <begin position="212"/>
        <end position="230"/>
    </location>
</feature>
<dbReference type="Pfam" id="PF12412">
    <property type="entry name" value="DUF3667"/>
    <property type="match status" value="1"/>
</dbReference>
<comment type="caution">
    <text evidence="2">The sequence shown here is derived from an EMBL/GenBank/DDBJ whole genome shotgun (WGS) entry which is preliminary data.</text>
</comment>
<sequence>MSNKHHRTEKNCLNCGFIVEKNYCSNCGQENVNLHESFWHLLYHSIGHYFHFDSKFGNSVVPLLTKPGYLTNEYNAGRRASHFPPISLYLFISFIFFILVLPGKKHKSEEKTENRSGQVHDLDIARKKIESDTTLSVSSKRKALSALKFGDRDNFNTKLTNGIDTTVEQYEKKQASLPVTKRDGYWKSAVKRKIIDIQNDGSTYSELILHNIPKMMFVLLPLFALILMFFFRNSGKFYVEHLIHAVYVHSFLFALIAISVILQKILPSGFSDWIQLISMIAMAWYVYKSIRVVYKNSRRRTIVKMFALLMAYGVLMVVSFLILTLTVVAVA</sequence>
<dbReference type="EMBL" id="WVHT01000002">
    <property type="protein sequence ID" value="MXV50527.1"/>
    <property type="molecule type" value="Genomic_DNA"/>
</dbReference>
<proteinExistence type="predicted"/>
<dbReference type="RefSeq" id="WP_160843693.1">
    <property type="nucleotide sequence ID" value="NZ_WVHT01000002.1"/>
</dbReference>
<gene>
    <name evidence="2" type="ORF">GS399_06040</name>
</gene>
<keyword evidence="3" id="KW-1185">Reference proteome</keyword>
<accession>A0A7K1Y7I3</accession>
<keyword evidence="1" id="KW-0472">Membrane</keyword>
<dbReference type="InterPro" id="IPR022134">
    <property type="entry name" value="DUF3667"/>
</dbReference>
<feature type="transmembrane region" description="Helical" evidence="1">
    <location>
        <begin position="273"/>
        <end position="294"/>
    </location>
</feature>
<evidence type="ECO:0000256" key="1">
    <source>
        <dbReference type="SAM" id="Phobius"/>
    </source>
</evidence>
<keyword evidence="1" id="KW-0812">Transmembrane</keyword>
<dbReference type="Proteomes" id="UP000466586">
    <property type="component" value="Unassembled WGS sequence"/>
</dbReference>
<dbReference type="AlphaFoldDB" id="A0A7K1Y7I3"/>
<feature type="transmembrane region" description="Helical" evidence="1">
    <location>
        <begin position="306"/>
        <end position="330"/>
    </location>
</feature>
<name>A0A7K1Y7I3_9SPHI</name>
<feature type="transmembrane region" description="Helical" evidence="1">
    <location>
        <begin position="86"/>
        <end position="103"/>
    </location>
</feature>
<organism evidence="2 3">
    <name type="scientific">Hufsiella arboris</name>
    <dbReference type="NCBI Taxonomy" id="2695275"/>
    <lineage>
        <taxon>Bacteria</taxon>
        <taxon>Pseudomonadati</taxon>
        <taxon>Bacteroidota</taxon>
        <taxon>Sphingobacteriia</taxon>
        <taxon>Sphingobacteriales</taxon>
        <taxon>Sphingobacteriaceae</taxon>
        <taxon>Hufsiella</taxon>
    </lineage>
</organism>
<reference evidence="2 3" key="1">
    <citation type="submission" date="2019-11" db="EMBL/GenBank/DDBJ databases">
        <title>Pedobacter sp. HMF7647 Genome sequencing and assembly.</title>
        <authorList>
            <person name="Kang H."/>
            <person name="Kim H."/>
            <person name="Joh K."/>
        </authorList>
    </citation>
    <scope>NUCLEOTIDE SEQUENCE [LARGE SCALE GENOMIC DNA]</scope>
    <source>
        <strain evidence="2 3">HMF7647</strain>
    </source>
</reference>
<protein>
    <submittedName>
        <fullName evidence="2">DUF3667 domain-containing protein</fullName>
    </submittedName>
</protein>
<evidence type="ECO:0000313" key="3">
    <source>
        <dbReference type="Proteomes" id="UP000466586"/>
    </source>
</evidence>